<evidence type="ECO:0000256" key="1">
    <source>
        <dbReference type="SAM" id="SignalP"/>
    </source>
</evidence>
<proteinExistence type="predicted"/>
<keyword evidence="3" id="KW-1185">Reference proteome</keyword>
<dbReference type="RefSeq" id="XP_002782748.1">
    <property type="nucleotide sequence ID" value="XM_002782702.1"/>
</dbReference>
<organism evidence="3">
    <name type="scientific">Perkinsus marinus (strain ATCC 50983 / TXsc)</name>
    <dbReference type="NCBI Taxonomy" id="423536"/>
    <lineage>
        <taxon>Eukaryota</taxon>
        <taxon>Sar</taxon>
        <taxon>Alveolata</taxon>
        <taxon>Perkinsozoa</taxon>
        <taxon>Perkinsea</taxon>
        <taxon>Perkinsida</taxon>
        <taxon>Perkinsidae</taxon>
        <taxon>Perkinsus</taxon>
    </lineage>
</organism>
<feature type="chain" id="PRO_5002953969" evidence="1">
    <location>
        <begin position="21"/>
        <end position="319"/>
    </location>
</feature>
<protein>
    <submittedName>
        <fullName evidence="2">Uncharacterized protein</fullName>
    </submittedName>
</protein>
<evidence type="ECO:0000313" key="3">
    <source>
        <dbReference type="Proteomes" id="UP000007800"/>
    </source>
</evidence>
<dbReference type="OMA" id="ITNTRWC"/>
<feature type="signal peptide" evidence="1">
    <location>
        <begin position="1"/>
        <end position="20"/>
    </location>
</feature>
<dbReference type="AlphaFoldDB" id="C5KLV0"/>
<dbReference type="Proteomes" id="UP000007800">
    <property type="component" value="Unassembled WGS sequence"/>
</dbReference>
<reference evidence="2 3" key="1">
    <citation type="submission" date="2008-07" db="EMBL/GenBank/DDBJ databases">
        <authorList>
            <person name="El-Sayed N."/>
            <person name="Caler E."/>
            <person name="Inman J."/>
            <person name="Amedeo P."/>
            <person name="Hass B."/>
            <person name="Wortman J."/>
        </authorList>
    </citation>
    <scope>NUCLEOTIDE SEQUENCE [LARGE SCALE GENOMIC DNA]</scope>
    <source>
        <strain evidence="3">ATCC 50983 / TXsc</strain>
    </source>
</reference>
<dbReference type="EMBL" id="GG674179">
    <property type="protein sequence ID" value="EER14543.1"/>
    <property type="molecule type" value="Genomic_DNA"/>
</dbReference>
<gene>
    <name evidence="2" type="ORF">Pmar_PMAR009641</name>
</gene>
<evidence type="ECO:0000313" key="2">
    <source>
        <dbReference type="EMBL" id="EER14543.1"/>
    </source>
</evidence>
<keyword evidence="1" id="KW-0732">Signal</keyword>
<dbReference type="GeneID" id="9045230"/>
<accession>C5KLV0</accession>
<name>C5KLV0_PERM5</name>
<dbReference type="OrthoDB" id="438324at2759"/>
<dbReference type="InParanoid" id="C5KLV0"/>
<sequence>MQIALLSKLVISCLFELAISADDNFCQNLCDDVVGCVHSYCMTWKVPAPCHGLINRTDGSLCSASYDATCTGSPITCDSPIISSPGTASTTTTTTKCTVTTPVVSEEALSGTWCSGDIRRAGVTPIEVVSFAGDKVMFLYDGVVYYMQYYFEGNQVYIIGEDWKVEQEIGKTFANLRFSYFVDSMLAVWSEEVVGDFTRTGVDLDCDPLPGAEVAPPSIDDITNTRWCTAGSPEEQQPVELRFTSSYAILYLPLPSLILPAKYEVRENSYKIYLHELDDGFEALSDLGSGVFDIIYYGEWLFMVFQDGQGRGPLRLDSC</sequence>